<keyword evidence="2" id="KW-1133">Transmembrane helix</keyword>
<proteinExistence type="predicted"/>
<evidence type="ECO:0000313" key="3">
    <source>
        <dbReference type="EMBL" id="SEL53979.1"/>
    </source>
</evidence>
<evidence type="ECO:0000256" key="2">
    <source>
        <dbReference type="SAM" id="Phobius"/>
    </source>
</evidence>
<name>A0A1H7R1K4_HALLR</name>
<keyword evidence="2" id="KW-0812">Transmembrane</keyword>
<feature type="transmembrane region" description="Helical" evidence="2">
    <location>
        <begin position="12"/>
        <end position="33"/>
    </location>
</feature>
<gene>
    <name evidence="3" type="ORF">SAMN04488691_105233</name>
</gene>
<organism evidence="3 4">
    <name type="scientific">Haloferax larsenii</name>
    <dbReference type="NCBI Taxonomy" id="302484"/>
    <lineage>
        <taxon>Archaea</taxon>
        <taxon>Methanobacteriati</taxon>
        <taxon>Methanobacteriota</taxon>
        <taxon>Stenosarchaea group</taxon>
        <taxon>Halobacteria</taxon>
        <taxon>Halobacteriales</taxon>
        <taxon>Haloferacaceae</taxon>
        <taxon>Haloferax</taxon>
    </lineage>
</organism>
<dbReference type="PANTHER" id="PTHR35335">
    <property type="entry name" value="UPF0716 PROTEIN FXSA"/>
    <property type="match status" value="1"/>
</dbReference>
<sequence>MGRDPVVATMRTRTLMALLLLIPLSDALLLVVVAQYIDLVPTVALVVLTGLVGMLIVRAEGRHTLRNLQSKFATGDLPTNELMDGGLLISAGAFLLTPGLVTDTIGFLISIPVTRYPIREVLKRFVVKPYLDKRADGFVSGTVWTAGFPQGDSNGDGVYDADPNSYRFGGDDSE</sequence>
<dbReference type="EMBL" id="FOAD01000005">
    <property type="protein sequence ID" value="SEL53979.1"/>
    <property type="molecule type" value="Genomic_DNA"/>
</dbReference>
<feature type="transmembrane region" description="Helical" evidence="2">
    <location>
        <begin position="39"/>
        <end position="57"/>
    </location>
</feature>
<feature type="region of interest" description="Disordered" evidence="1">
    <location>
        <begin position="153"/>
        <end position="174"/>
    </location>
</feature>
<dbReference type="InterPro" id="IPR007313">
    <property type="entry name" value="FxsA"/>
</dbReference>
<evidence type="ECO:0000256" key="1">
    <source>
        <dbReference type="SAM" id="MobiDB-lite"/>
    </source>
</evidence>
<dbReference type="GO" id="GO:0016020">
    <property type="term" value="C:membrane"/>
    <property type="evidence" value="ECO:0007669"/>
    <property type="project" value="InterPro"/>
</dbReference>
<dbReference type="Proteomes" id="UP000183894">
    <property type="component" value="Unassembled WGS sequence"/>
</dbReference>
<keyword evidence="2" id="KW-0472">Membrane</keyword>
<evidence type="ECO:0000313" key="4">
    <source>
        <dbReference type="Proteomes" id="UP000183894"/>
    </source>
</evidence>
<dbReference type="Pfam" id="PF04186">
    <property type="entry name" value="FxsA"/>
    <property type="match status" value="1"/>
</dbReference>
<dbReference type="AlphaFoldDB" id="A0A1H7R1K4"/>
<accession>A0A1H7R1K4</accession>
<dbReference type="PANTHER" id="PTHR35335:SF1">
    <property type="entry name" value="UPF0716 PROTEIN FXSA"/>
    <property type="match status" value="1"/>
</dbReference>
<reference evidence="3 4" key="1">
    <citation type="submission" date="2016-10" db="EMBL/GenBank/DDBJ databases">
        <authorList>
            <person name="de Groot N.N."/>
        </authorList>
    </citation>
    <scope>NUCLEOTIDE SEQUENCE [LARGE SCALE GENOMIC DNA]</scope>
    <source>
        <strain evidence="3 4">CDM_5</strain>
    </source>
</reference>
<protein>
    <submittedName>
        <fullName evidence="3">UPF0716 protein FxsA</fullName>
    </submittedName>
</protein>
<dbReference type="NCBIfam" id="NF008528">
    <property type="entry name" value="PRK11463.1-2"/>
    <property type="match status" value="1"/>
</dbReference>